<organism evidence="1 2">
    <name type="scientific">Candidatus Thiomargarita nelsonii</name>
    <dbReference type="NCBI Taxonomy" id="1003181"/>
    <lineage>
        <taxon>Bacteria</taxon>
        <taxon>Pseudomonadati</taxon>
        <taxon>Pseudomonadota</taxon>
        <taxon>Gammaproteobacteria</taxon>
        <taxon>Thiotrichales</taxon>
        <taxon>Thiotrichaceae</taxon>
        <taxon>Thiomargarita</taxon>
    </lineage>
</organism>
<proteinExistence type="predicted"/>
<protein>
    <recommendedName>
        <fullName evidence="3">Toxin secretion, membrane fusion protein</fullName>
    </recommendedName>
</protein>
<sequence>MEKVIKIVSLHEKKSDYQYWLSRPMQERLETIEILRQQYIQFKKDVEPRLQRVCRIVKQK</sequence>
<gene>
    <name evidence="1" type="ORF">PN36_10065</name>
</gene>
<name>A0A0A6P9D2_9GAMM</name>
<reference evidence="1 2" key="1">
    <citation type="journal article" date="2016" name="Front. Microbiol.">
        <title>Single-Cell (Meta-)Genomics of a Dimorphic Candidatus Thiomargarita nelsonii Reveals Genomic Plasticity.</title>
        <authorList>
            <person name="Flood B.E."/>
            <person name="Fliss P."/>
            <person name="Jones D.S."/>
            <person name="Dick G.J."/>
            <person name="Jain S."/>
            <person name="Kaster A.K."/>
            <person name="Winkel M."/>
            <person name="Mussmann M."/>
            <person name="Bailey J."/>
        </authorList>
    </citation>
    <scope>NUCLEOTIDE SEQUENCE [LARGE SCALE GENOMIC DNA]</scope>
    <source>
        <strain evidence="1">Hydrate Ridge</strain>
    </source>
</reference>
<evidence type="ECO:0000313" key="2">
    <source>
        <dbReference type="Proteomes" id="UP000030428"/>
    </source>
</evidence>
<comment type="caution">
    <text evidence="1">The sequence shown here is derived from an EMBL/GenBank/DDBJ whole genome shotgun (WGS) entry which is preliminary data.</text>
</comment>
<evidence type="ECO:0000313" key="1">
    <source>
        <dbReference type="EMBL" id="KHD06869.1"/>
    </source>
</evidence>
<evidence type="ECO:0008006" key="3">
    <source>
        <dbReference type="Google" id="ProtNLM"/>
    </source>
</evidence>
<dbReference type="AlphaFoldDB" id="A0A0A6P9D2"/>
<accession>A0A0A6P9D2</accession>
<keyword evidence="2" id="KW-1185">Reference proteome</keyword>
<dbReference type="EMBL" id="JSZA02000030">
    <property type="protein sequence ID" value="KHD06869.1"/>
    <property type="molecule type" value="Genomic_DNA"/>
</dbReference>
<dbReference type="Proteomes" id="UP000030428">
    <property type="component" value="Unassembled WGS sequence"/>
</dbReference>